<name>A0ABU4VL58_9ACTN</name>
<organism evidence="1 2">
    <name type="scientific">Patulibacter brassicae</name>
    <dbReference type="NCBI Taxonomy" id="1705717"/>
    <lineage>
        <taxon>Bacteria</taxon>
        <taxon>Bacillati</taxon>
        <taxon>Actinomycetota</taxon>
        <taxon>Thermoleophilia</taxon>
        <taxon>Solirubrobacterales</taxon>
        <taxon>Patulibacteraceae</taxon>
        <taxon>Patulibacter</taxon>
    </lineage>
</organism>
<dbReference type="Proteomes" id="UP001277761">
    <property type="component" value="Unassembled WGS sequence"/>
</dbReference>
<evidence type="ECO:0000313" key="1">
    <source>
        <dbReference type="EMBL" id="MDX8151666.1"/>
    </source>
</evidence>
<protein>
    <recommendedName>
        <fullName evidence="3">Carboxypeptidase regulatory-like domain-containing protein</fullName>
    </recommendedName>
</protein>
<sequence>MTNTTWAGPTGISFGATDQGGGVYRMGIEVDGQVLSTVNLAGDPCRAWPGTERTFLAPKPCPSSVGGVSTFDTKDLPEGVHTVRVLVEDAAGNQATVYGPTTKRLRKTDPGPNNGTPAVDQAIIKAAWEGRESDLRSIKYNQQPVLRGQLLTAAGQPIRDAFVRVTITRDARNSPPFERESLTTNSEGRFRWRMPKGSSSRRIQLAYYQRVRDDQPVVVKTLRLQVAAGVTLRLSRTTARRGQSVRLRGTLRGRPLPKGGKVVELQARDPGGRWITFRTVRANGKGAFSSRYRFRNPGPARFQMRARVRRSGDYPYATGTSPIRSIRIR</sequence>
<evidence type="ECO:0008006" key="3">
    <source>
        <dbReference type="Google" id="ProtNLM"/>
    </source>
</evidence>
<dbReference type="EMBL" id="JAXAVX010000003">
    <property type="protein sequence ID" value="MDX8151666.1"/>
    <property type="molecule type" value="Genomic_DNA"/>
</dbReference>
<reference evidence="1 2" key="1">
    <citation type="submission" date="2023-11" db="EMBL/GenBank/DDBJ databases">
        <authorList>
            <person name="Xu M."/>
            <person name="Jiang T."/>
        </authorList>
    </citation>
    <scope>NUCLEOTIDE SEQUENCE [LARGE SCALE GENOMIC DNA]</scope>
    <source>
        <strain evidence="1 2">SD</strain>
    </source>
</reference>
<proteinExistence type="predicted"/>
<gene>
    <name evidence="1" type="ORF">SK069_08690</name>
</gene>
<evidence type="ECO:0000313" key="2">
    <source>
        <dbReference type="Proteomes" id="UP001277761"/>
    </source>
</evidence>
<comment type="caution">
    <text evidence="1">The sequence shown here is derived from an EMBL/GenBank/DDBJ whole genome shotgun (WGS) entry which is preliminary data.</text>
</comment>
<accession>A0ABU4VL58</accession>
<dbReference type="RefSeq" id="WP_319953821.1">
    <property type="nucleotide sequence ID" value="NZ_JAXAVX010000003.1"/>
</dbReference>
<keyword evidence="2" id="KW-1185">Reference proteome</keyword>